<sequence length="40" mass="4233">MELLSNDQCGVGLCQRTTLVASASCENLACSGLWRVAQFG</sequence>
<accession>A0A835AMY6</accession>
<evidence type="ECO:0000313" key="1">
    <source>
        <dbReference type="EMBL" id="KAF8662645.1"/>
    </source>
</evidence>
<keyword evidence="2" id="KW-1185">Reference proteome</keyword>
<proteinExistence type="predicted"/>
<organism evidence="1 2">
    <name type="scientific">Digitaria exilis</name>
    <dbReference type="NCBI Taxonomy" id="1010633"/>
    <lineage>
        <taxon>Eukaryota</taxon>
        <taxon>Viridiplantae</taxon>
        <taxon>Streptophyta</taxon>
        <taxon>Embryophyta</taxon>
        <taxon>Tracheophyta</taxon>
        <taxon>Spermatophyta</taxon>
        <taxon>Magnoliopsida</taxon>
        <taxon>Liliopsida</taxon>
        <taxon>Poales</taxon>
        <taxon>Poaceae</taxon>
        <taxon>PACMAD clade</taxon>
        <taxon>Panicoideae</taxon>
        <taxon>Panicodae</taxon>
        <taxon>Paniceae</taxon>
        <taxon>Anthephorinae</taxon>
        <taxon>Digitaria</taxon>
    </lineage>
</organism>
<dbReference type="Proteomes" id="UP000636709">
    <property type="component" value="Unassembled WGS sequence"/>
</dbReference>
<protein>
    <submittedName>
        <fullName evidence="1">Uncharacterized protein</fullName>
    </submittedName>
</protein>
<dbReference type="AlphaFoldDB" id="A0A835AMY6"/>
<name>A0A835AMY6_9POAL</name>
<comment type="caution">
    <text evidence="1">The sequence shown here is derived from an EMBL/GenBank/DDBJ whole genome shotgun (WGS) entry which is preliminary data.</text>
</comment>
<evidence type="ECO:0000313" key="2">
    <source>
        <dbReference type="Proteomes" id="UP000636709"/>
    </source>
</evidence>
<gene>
    <name evidence="1" type="ORF">HU200_056246</name>
</gene>
<dbReference type="EMBL" id="JACEFO010002380">
    <property type="protein sequence ID" value="KAF8662645.1"/>
    <property type="molecule type" value="Genomic_DNA"/>
</dbReference>
<reference evidence="1" key="1">
    <citation type="submission" date="2020-07" db="EMBL/GenBank/DDBJ databases">
        <title>Genome sequence and genetic diversity analysis of an under-domesticated orphan crop, white fonio (Digitaria exilis).</title>
        <authorList>
            <person name="Bennetzen J.L."/>
            <person name="Chen S."/>
            <person name="Ma X."/>
            <person name="Wang X."/>
            <person name="Yssel A.E.J."/>
            <person name="Chaluvadi S.R."/>
            <person name="Johnson M."/>
            <person name="Gangashetty P."/>
            <person name="Hamidou F."/>
            <person name="Sanogo M.D."/>
            <person name="Zwaenepoel A."/>
            <person name="Wallace J."/>
            <person name="Van De Peer Y."/>
            <person name="Van Deynze A."/>
        </authorList>
    </citation>
    <scope>NUCLEOTIDE SEQUENCE</scope>
    <source>
        <tissue evidence="1">Leaves</tissue>
    </source>
</reference>